<keyword evidence="12" id="KW-1185">Reference proteome</keyword>
<dbReference type="InterPro" id="IPR010920">
    <property type="entry name" value="LSM_dom_sf"/>
</dbReference>
<dbReference type="Proteomes" id="UP000006794">
    <property type="component" value="Chromosome"/>
</dbReference>
<accession>F8D8S7</accession>
<evidence type="ECO:0000256" key="2">
    <source>
        <dbReference type="ARBA" id="ARBA00008017"/>
    </source>
</evidence>
<dbReference type="STRING" id="797210.Halxa_3375"/>
<gene>
    <name evidence="11" type="ordered locus">Halxa_3375</name>
</gene>
<evidence type="ECO:0000256" key="8">
    <source>
        <dbReference type="SAM" id="Phobius"/>
    </source>
</evidence>
<dbReference type="eggNOG" id="arCOG01568">
    <property type="taxonomic scope" value="Archaea"/>
</dbReference>
<feature type="compositionally biased region" description="Basic and acidic residues" evidence="7">
    <location>
        <begin position="334"/>
        <end position="350"/>
    </location>
</feature>
<dbReference type="Gene3D" id="3.30.70.100">
    <property type="match status" value="1"/>
</dbReference>
<dbReference type="Pfam" id="PF21082">
    <property type="entry name" value="MS_channel_3rd"/>
    <property type="match status" value="1"/>
</dbReference>
<feature type="transmembrane region" description="Helical" evidence="8">
    <location>
        <begin position="126"/>
        <end position="155"/>
    </location>
</feature>
<protein>
    <submittedName>
        <fullName evidence="11">MscS Mechanosensitive ion channel</fullName>
    </submittedName>
</protein>
<dbReference type="GO" id="GO:0008381">
    <property type="term" value="F:mechanosensitive monoatomic ion channel activity"/>
    <property type="evidence" value="ECO:0007669"/>
    <property type="project" value="InterPro"/>
</dbReference>
<dbReference type="Gene3D" id="1.10.287.1260">
    <property type="match status" value="1"/>
</dbReference>
<keyword evidence="3" id="KW-1003">Cell membrane</keyword>
<dbReference type="HOGENOM" id="CLU_037945_2_0_2"/>
<feature type="domain" description="Mechanosensitive ion channel MscS C-terminal" evidence="10">
    <location>
        <begin position="220"/>
        <end position="312"/>
    </location>
</feature>
<dbReference type="GO" id="GO:0005886">
    <property type="term" value="C:plasma membrane"/>
    <property type="evidence" value="ECO:0007669"/>
    <property type="project" value="UniProtKB-SubCell"/>
</dbReference>
<organism evidence="11 12">
    <name type="scientific">Halopiger xanaduensis (strain DSM 18323 / JCM 14033 / SH-6)</name>
    <dbReference type="NCBI Taxonomy" id="797210"/>
    <lineage>
        <taxon>Archaea</taxon>
        <taxon>Methanobacteriati</taxon>
        <taxon>Methanobacteriota</taxon>
        <taxon>Stenosarchaea group</taxon>
        <taxon>Halobacteria</taxon>
        <taxon>Halobacteriales</taxon>
        <taxon>Natrialbaceae</taxon>
        <taxon>Halopiger</taxon>
    </lineage>
</organism>
<feature type="transmembrane region" description="Helical" evidence="8">
    <location>
        <begin position="99"/>
        <end position="120"/>
    </location>
</feature>
<comment type="similarity">
    <text evidence="2">Belongs to the MscS (TC 1.A.23) family.</text>
</comment>
<evidence type="ECO:0000313" key="11">
    <source>
        <dbReference type="EMBL" id="AEH37987.1"/>
    </source>
</evidence>
<evidence type="ECO:0000256" key="7">
    <source>
        <dbReference type="SAM" id="MobiDB-lite"/>
    </source>
</evidence>
<evidence type="ECO:0000256" key="1">
    <source>
        <dbReference type="ARBA" id="ARBA00004651"/>
    </source>
</evidence>
<dbReference type="EMBL" id="CP002839">
    <property type="protein sequence ID" value="AEH37987.1"/>
    <property type="molecule type" value="Genomic_DNA"/>
</dbReference>
<feature type="transmembrane region" description="Helical" evidence="8">
    <location>
        <begin position="59"/>
        <end position="79"/>
    </location>
</feature>
<dbReference type="InterPro" id="IPR045275">
    <property type="entry name" value="MscS_archaea/bacteria_type"/>
</dbReference>
<proteinExistence type="inferred from homology"/>
<dbReference type="PANTHER" id="PTHR30221">
    <property type="entry name" value="SMALL-CONDUCTANCE MECHANOSENSITIVE CHANNEL"/>
    <property type="match status" value="1"/>
</dbReference>
<evidence type="ECO:0000256" key="4">
    <source>
        <dbReference type="ARBA" id="ARBA00022692"/>
    </source>
</evidence>
<evidence type="ECO:0000259" key="9">
    <source>
        <dbReference type="Pfam" id="PF00924"/>
    </source>
</evidence>
<dbReference type="InterPro" id="IPR023408">
    <property type="entry name" value="MscS_beta-dom_sf"/>
</dbReference>
<dbReference type="InterPro" id="IPR006685">
    <property type="entry name" value="MscS_channel_2nd"/>
</dbReference>
<evidence type="ECO:0000259" key="10">
    <source>
        <dbReference type="Pfam" id="PF21082"/>
    </source>
</evidence>
<keyword evidence="5 8" id="KW-1133">Transmembrane helix</keyword>
<dbReference type="KEGG" id="hxa:Halxa_3375"/>
<feature type="compositionally biased region" description="Low complexity" evidence="7">
    <location>
        <begin position="7"/>
        <end position="17"/>
    </location>
</feature>
<evidence type="ECO:0000256" key="6">
    <source>
        <dbReference type="ARBA" id="ARBA00023136"/>
    </source>
</evidence>
<comment type="subcellular location">
    <subcellularLocation>
        <location evidence="1">Cell membrane</location>
        <topology evidence="1">Multi-pass membrane protein</topology>
    </subcellularLocation>
</comment>
<dbReference type="AlphaFoldDB" id="F8D8S7"/>
<keyword evidence="6 8" id="KW-0472">Membrane</keyword>
<feature type="compositionally biased region" description="Basic and acidic residues" evidence="7">
    <location>
        <begin position="365"/>
        <end position="389"/>
    </location>
</feature>
<feature type="region of interest" description="Disordered" evidence="7">
    <location>
        <begin position="1"/>
        <end position="38"/>
    </location>
</feature>
<feature type="region of interest" description="Disordered" evidence="7">
    <location>
        <begin position="330"/>
        <end position="389"/>
    </location>
</feature>
<reference evidence="11 12" key="1">
    <citation type="journal article" date="2012" name="Stand. Genomic Sci.">
        <title>Complete genome sequence of Halopiger xanaduensis type strain (SH-6(T)).</title>
        <authorList>
            <person name="Anderson I."/>
            <person name="Tindall B.J."/>
            <person name="Rohde M."/>
            <person name="Lucas S."/>
            <person name="Han J."/>
            <person name="Lapidus A."/>
            <person name="Cheng J.F."/>
            <person name="Goodwin L."/>
            <person name="Pitluck S."/>
            <person name="Peters L."/>
            <person name="Pati A."/>
            <person name="Mikhailova N."/>
            <person name="Pagani I."/>
            <person name="Teshima H."/>
            <person name="Han C."/>
            <person name="Tapia R."/>
            <person name="Land M."/>
            <person name="Woyke T."/>
            <person name="Klenk H.P."/>
            <person name="Kyrpides N."/>
            <person name="Ivanova N."/>
        </authorList>
    </citation>
    <scope>NUCLEOTIDE SEQUENCE [LARGE SCALE GENOMIC DNA]</scope>
    <source>
        <strain evidence="12">DSM 18323 / JCM 14033 / SH-6</strain>
    </source>
</reference>
<name>F8D8S7_HALXS</name>
<dbReference type="PANTHER" id="PTHR30221:SF1">
    <property type="entry name" value="SMALL-CONDUCTANCE MECHANOSENSITIVE CHANNEL"/>
    <property type="match status" value="1"/>
</dbReference>
<feature type="domain" description="Mechanosensitive ion channel MscS" evidence="9">
    <location>
        <begin position="144"/>
        <end position="211"/>
    </location>
</feature>
<keyword evidence="4 8" id="KW-0812">Transmembrane</keyword>
<dbReference type="SUPFAM" id="SSF50182">
    <property type="entry name" value="Sm-like ribonucleoproteins"/>
    <property type="match status" value="1"/>
</dbReference>
<dbReference type="SUPFAM" id="SSF82689">
    <property type="entry name" value="Mechanosensitive channel protein MscS (YggB), C-terminal domain"/>
    <property type="match status" value="1"/>
</dbReference>
<evidence type="ECO:0000256" key="3">
    <source>
        <dbReference type="ARBA" id="ARBA00022475"/>
    </source>
</evidence>
<evidence type="ECO:0000256" key="5">
    <source>
        <dbReference type="ARBA" id="ARBA00022989"/>
    </source>
</evidence>
<dbReference type="Pfam" id="PF00924">
    <property type="entry name" value="MS_channel_2nd"/>
    <property type="match status" value="1"/>
</dbReference>
<dbReference type="Gene3D" id="2.30.30.60">
    <property type="match status" value="1"/>
</dbReference>
<dbReference type="InterPro" id="IPR049278">
    <property type="entry name" value="MS_channel_C"/>
</dbReference>
<sequence length="389" mass="42786">MRTVGQSDGSDPPSSDGNAADETDQANESITDGAGRMNESEPVEGLQEFLPTWAPEHTAQLILALVVIVIGWYLSKVVVRLAGRTVARRIQRPSVTRTVLRGVRVSVLLITLGIAASILGVGNTQILLSVTVVSAVIAVVLAPLVGSLINGFFVLADRPYEIGDMIEVADAEHRGFVEDITIRYTKIFTLQNTFIVIPNSEIQQRDVVNFSAEDERTRISLQFEITYGSDLEAARRGAERAARSVDTVISGGPDIRIGSARYTAAPMCAINEYGDNGVLLELFFWMKHPYKQMVVRSAVQQAIRERFADLDVEFAYPRRHHVFDETSGVARMSVDGRRPERRPTDGDRASAAESAPDTEPTTDAESDRDRTDARDASEPRRDEPADRSE</sequence>
<evidence type="ECO:0000313" key="12">
    <source>
        <dbReference type="Proteomes" id="UP000006794"/>
    </source>
</evidence>
<dbReference type="InterPro" id="IPR011066">
    <property type="entry name" value="MscS_channel_C_sf"/>
</dbReference>